<dbReference type="EMBL" id="JACHHJ010000003">
    <property type="protein sequence ID" value="MBB6450180.1"/>
    <property type="molecule type" value="Genomic_DNA"/>
</dbReference>
<evidence type="ECO:0000259" key="6">
    <source>
        <dbReference type="Pfam" id="PF07992"/>
    </source>
</evidence>
<dbReference type="PRINTS" id="PR00411">
    <property type="entry name" value="PNDRDTASEI"/>
</dbReference>
<keyword evidence="4" id="KW-0274">FAD</keyword>
<dbReference type="Proteomes" id="UP000568839">
    <property type="component" value="Unassembled WGS sequence"/>
</dbReference>
<reference evidence="7 8" key="1">
    <citation type="submission" date="2020-08" db="EMBL/GenBank/DDBJ databases">
        <title>Genomic Encyclopedia of Type Strains, Phase IV (KMG-IV): sequencing the most valuable type-strain genomes for metagenomic binning, comparative biology and taxonomic classification.</title>
        <authorList>
            <person name="Goeker M."/>
        </authorList>
    </citation>
    <scope>NUCLEOTIDE SEQUENCE [LARGE SCALE GENOMIC DNA]</scope>
    <source>
        <strain evidence="7 8">DSM 21769</strain>
    </source>
</reference>
<dbReference type="Gene3D" id="3.50.50.100">
    <property type="match status" value="1"/>
</dbReference>
<dbReference type="GO" id="GO:0003955">
    <property type="term" value="F:NAD(P)H dehydrogenase (quinone) activity"/>
    <property type="evidence" value="ECO:0007669"/>
    <property type="project" value="TreeGrafter"/>
</dbReference>
<evidence type="ECO:0000256" key="1">
    <source>
        <dbReference type="ARBA" id="ARBA00001974"/>
    </source>
</evidence>
<feature type="domain" description="FAD/NAD(P)-binding" evidence="6">
    <location>
        <begin position="6"/>
        <end position="323"/>
    </location>
</feature>
<comment type="similarity">
    <text evidence="2">Belongs to the NADH dehydrogenase family.</text>
</comment>
<evidence type="ECO:0000256" key="5">
    <source>
        <dbReference type="ARBA" id="ARBA00023002"/>
    </source>
</evidence>
<dbReference type="EC" id="1.6.99.3" evidence="7"/>
<dbReference type="Pfam" id="PF07992">
    <property type="entry name" value="Pyr_redox_2"/>
    <property type="match status" value="1"/>
</dbReference>
<accession>A0A841PN42</accession>
<comment type="caution">
    <text evidence="7">The sequence shown here is derived from an EMBL/GenBank/DDBJ whole genome shotgun (WGS) entry which is preliminary data.</text>
</comment>
<dbReference type="InterPro" id="IPR023753">
    <property type="entry name" value="FAD/NAD-binding_dom"/>
</dbReference>
<dbReference type="PANTHER" id="PTHR42913">
    <property type="entry name" value="APOPTOSIS-INDUCING FACTOR 1"/>
    <property type="match status" value="1"/>
</dbReference>
<keyword evidence="5 7" id="KW-0560">Oxidoreductase</keyword>
<dbReference type="AlphaFoldDB" id="A0A841PN42"/>
<comment type="cofactor">
    <cofactor evidence="1">
        <name>FAD</name>
        <dbReference type="ChEBI" id="CHEBI:57692"/>
    </cofactor>
</comment>
<evidence type="ECO:0000256" key="4">
    <source>
        <dbReference type="ARBA" id="ARBA00022827"/>
    </source>
</evidence>
<dbReference type="SUPFAM" id="SSF51905">
    <property type="entry name" value="FAD/NAD(P)-binding domain"/>
    <property type="match status" value="1"/>
</dbReference>
<dbReference type="PRINTS" id="PR00368">
    <property type="entry name" value="FADPNR"/>
</dbReference>
<protein>
    <submittedName>
        <fullName evidence="7">NADH dehydrogenase</fullName>
        <ecNumber evidence="7">1.6.99.3</ecNumber>
    </submittedName>
</protein>
<evidence type="ECO:0000313" key="7">
    <source>
        <dbReference type="EMBL" id="MBB6450180.1"/>
    </source>
</evidence>
<organism evidence="7 8">
    <name type="scientific">Geomicrobium halophilum</name>
    <dbReference type="NCBI Taxonomy" id="549000"/>
    <lineage>
        <taxon>Bacteria</taxon>
        <taxon>Bacillati</taxon>
        <taxon>Bacillota</taxon>
        <taxon>Bacilli</taxon>
        <taxon>Bacillales</taxon>
        <taxon>Geomicrobium</taxon>
    </lineage>
</organism>
<dbReference type="InterPro" id="IPR051169">
    <property type="entry name" value="NADH-Q_oxidoreductase"/>
</dbReference>
<keyword evidence="3" id="KW-0285">Flavoprotein</keyword>
<gene>
    <name evidence="7" type="ORF">HNR44_002163</name>
</gene>
<proteinExistence type="inferred from homology"/>
<evidence type="ECO:0000256" key="2">
    <source>
        <dbReference type="ARBA" id="ARBA00005272"/>
    </source>
</evidence>
<evidence type="ECO:0000313" key="8">
    <source>
        <dbReference type="Proteomes" id="UP000568839"/>
    </source>
</evidence>
<dbReference type="PANTHER" id="PTHR42913:SF3">
    <property type="entry name" value="64 KDA MITOCHONDRIAL NADH DEHYDROGENASE (EUROFUNG)"/>
    <property type="match status" value="1"/>
</dbReference>
<evidence type="ECO:0000256" key="3">
    <source>
        <dbReference type="ARBA" id="ARBA00022630"/>
    </source>
</evidence>
<dbReference type="GO" id="GO:0019646">
    <property type="term" value="P:aerobic electron transport chain"/>
    <property type="evidence" value="ECO:0007669"/>
    <property type="project" value="TreeGrafter"/>
</dbReference>
<dbReference type="InterPro" id="IPR036188">
    <property type="entry name" value="FAD/NAD-bd_sf"/>
</dbReference>
<sequence length="404" mass="44377">MAAKPKILILGAGYGGMMAASRLQKKLGTDRAHITLVSKHSYHYLTTWLHEVGAGTLHHDNARMEIRKVLNPGKTNIVQDTVTGIHTEDKTVTLKSGDDLSYDYLIIGLGATAETFGAEGVYEHTYHAWTLDGAREMKDHIEFQFAQYPQQKEHKDKDLTFVVAGGGFTGIEFIGELSERLPELCEHYDVPREKVKMYVIEAAPSALPGFDPELVEYGMNLLEQRGVEFKVNKPISEVKEGLVILKDGEEIPASTIVWATGVRGNPLIEEAGFEANRGRVKVDSDLRAPGHDDVFIIGDCSLIINEETERPYPPTAQMAIQQGTAAADNVTHLVMGGTPGPFKPEILGTLASLGGKEAMGTVSLFGHRKLYGRSALFMKHMSDNRYFTKLNGMALALTKGRNPL</sequence>
<name>A0A841PN42_9BACL</name>
<dbReference type="RefSeq" id="WP_184404236.1">
    <property type="nucleotide sequence ID" value="NZ_JACHHJ010000003.1"/>
</dbReference>
<keyword evidence="8" id="KW-1185">Reference proteome</keyword>